<dbReference type="EMBL" id="PJNI01000012">
    <property type="protein sequence ID" value="PKR80230.1"/>
    <property type="molecule type" value="Genomic_DNA"/>
</dbReference>
<feature type="domain" description="Outer membrane protein beta-barrel" evidence="1">
    <location>
        <begin position="21"/>
        <end position="164"/>
    </location>
</feature>
<organism evidence="2 3">
    <name type="scientific">Brumimicrobium salinarum</name>
    <dbReference type="NCBI Taxonomy" id="2058658"/>
    <lineage>
        <taxon>Bacteria</taxon>
        <taxon>Pseudomonadati</taxon>
        <taxon>Bacteroidota</taxon>
        <taxon>Flavobacteriia</taxon>
        <taxon>Flavobacteriales</taxon>
        <taxon>Crocinitomicaceae</taxon>
        <taxon>Brumimicrobium</taxon>
    </lineage>
</organism>
<evidence type="ECO:0000313" key="3">
    <source>
        <dbReference type="Proteomes" id="UP000236654"/>
    </source>
</evidence>
<dbReference type="InterPro" id="IPR025665">
    <property type="entry name" value="Beta-barrel_OMP_2"/>
</dbReference>
<gene>
    <name evidence="2" type="ORF">CW751_11255</name>
</gene>
<proteinExistence type="predicted"/>
<name>A0A2I0R1F1_9FLAO</name>
<accession>A0A2I0R1F1</accession>
<sequence>MIQKGSFLFFIGCVISVTTTFSQQFSLEMFGGATSSQISGDGHYGFAQFGLNTGLNLNYQINTDWSANFGLQFNQKGARTYPSKQTSVVYRLRVNYIEVPVHIQYQFDRLSVGGGLYLGVKINQKERTSFGAVEPEHAFKSLTMGGLVDLKYAFHEKWGLTLRFQNDLIPVRSHKGNQVIAPALFIFGNWHQQLLNKGQYHTSLSLLMHYQF</sequence>
<dbReference type="RefSeq" id="WP_101335132.1">
    <property type="nucleotide sequence ID" value="NZ_PJNI01000012.1"/>
</dbReference>
<evidence type="ECO:0000313" key="2">
    <source>
        <dbReference type="EMBL" id="PKR80230.1"/>
    </source>
</evidence>
<dbReference type="OrthoDB" id="1001536at2"/>
<comment type="caution">
    <text evidence="2">The sequence shown here is derived from an EMBL/GenBank/DDBJ whole genome shotgun (WGS) entry which is preliminary data.</text>
</comment>
<evidence type="ECO:0000259" key="1">
    <source>
        <dbReference type="Pfam" id="PF13568"/>
    </source>
</evidence>
<dbReference type="Pfam" id="PF13568">
    <property type="entry name" value="OMP_b-brl_2"/>
    <property type="match status" value="1"/>
</dbReference>
<reference evidence="2 3" key="1">
    <citation type="submission" date="2017-12" db="EMBL/GenBank/DDBJ databases">
        <title>The draft genome sequence of Brumimicrobium saltpan LHR20.</title>
        <authorList>
            <person name="Do Z.-J."/>
            <person name="Luo H.-R."/>
        </authorList>
    </citation>
    <scope>NUCLEOTIDE SEQUENCE [LARGE SCALE GENOMIC DNA]</scope>
    <source>
        <strain evidence="2 3">LHR20</strain>
    </source>
</reference>
<protein>
    <recommendedName>
        <fullName evidence="1">Outer membrane protein beta-barrel domain-containing protein</fullName>
    </recommendedName>
</protein>
<keyword evidence="3" id="KW-1185">Reference proteome</keyword>
<dbReference type="Proteomes" id="UP000236654">
    <property type="component" value="Unassembled WGS sequence"/>
</dbReference>
<dbReference type="AlphaFoldDB" id="A0A2I0R1F1"/>